<reference evidence="1 2" key="1">
    <citation type="submission" date="2020-12" db="EMBL/GenBank/DDBJ databases">
        <title>Concerted genomic and epigenomic changes stabilize Arabidopsis allopolyploids.</title>
        <authorList>
            <person name="Chen Z."/>
        </authorList>
    </citation>
    <scope>NUCLEOTIDE SEQUENCE [LARGE SCALE GENOMIC DNA]</scope>
    <source>
        <strain evidence="1">Allo738</strain>
        <tissue evidence="1">Leaf</tissue>
    </source>
</reference>
<dbReference type="AlphaFoldDB" id="A0A8T2FL21"/>
<evidence type="ECO:0000313" key="2">
    <source>
        <dbReference type="Proteomes" id="UP000694240"/>
    </source>
</evidence>
<dbReference type="Proteomes" id="UP000694240">
    <property type="component" value="Chromosome 2"/>
</dbReference>
<organism evidence="1 2">
    <name type="scientific">Arabidopsis thaliana x Arabidopsis arenosa</name>
    <dbReference type="NCBI Taxonomy" id="1240361"/>
    <lineage>
        <taxon>Eukaryota</taxon>
        <taxon>Viridiplantae</taxon>
        <taxon>Streptophyta</taxon>
        <taxon>Embryophyta</taxon>
        <taxon>Tracheophyta</taxon>
        <taxon>Spermatophyta</taxon>
        <taxon>Magnoliopsida</taxon>
        <taxon>eudicotyledons</taxon>
        <taxon>Gunneridae</taxon>
        <taxon>Pentapetalae</taxon>
        <taxon>rosids</taxon>
        <taxon>malvids</taxon>
        <taxon>Brassicales</taxon>
        <taxon>Brassicaceae</taxon>
        <taxon>Camelineae</taxon>
        <taxon>Arabidopsis</taxon>
    </lineage>
</organism>
<accession>A0A8T2FL21</accession>
<gene>
    <name evidence="1" type="ORF">ISN45_At02g007320</name>
</gene>
<name>A0A8T2FL21_9BRAS</name>
<evidence type="ECO:0000313" key="1">
    <source>
        <dbReference type="EMBL" id="KAG7636116.1"/>
    </source>
</evidence>
<sequence>MRYMGIMDVILLQLPPVDIEKLSPLLQSAMIRDDASETQDDKRLIVPTYLRVSQ</sequence>
<dbReference type="EMBL" id="JAEFBK010000002">
    <property type="protein sequence ID" value="KAG7636116.1"/>
    <property type="molecule type" value="Genomic_DNA"/>
</dbReference>
<proteinExistence type="predicted"/>
<keyword evidence="2" id="KW-1185">Reference proteome</keyword>
<protein>
    <submittedName>
        <fullName evidence="1">Uncharacterized protein</fullName>
    </submittedName>
</protein>
<comment type="caution">
    <text evidence="1">The sequence shown here is derived from an EMBL/GenBank/DDBJ whole genome shotgun (WGS) entry which is preliminary data.</text>
</comment>